<comment type="subcellular location">
    <subcellularLocation>
        <location evidence="3">Cytoplasm</location>
    </subcellularLocation>
</comment>
<evidence type="ECO:0000256" key="1">
    <source>
        <dbReference type="ARBA" id="ARBA00022741"/>
    </source>
</evidence>
<dbReference type="SUPFAM" id="SSF52540">
    <property type="entry name" value="P-loop containing nucleoside triphosphate hydrolases"/>
    <property type="match status" value="1"/>
</dbReference>
<proteinExistence type="inferred from homology"/>
<reference evidence="4 5" key="1">
    <citation type="journal article" date="2013" name="Nat. Commun.">
        <title>Genome sequence and functional genomic analysis of the oil-degrading bacterium Oleispira antarctica.</title>
        <authorList>
            <person name="Kube M."/>
            <person name="Chernikova T.N."/>
            <person name="Al-Ramahi Y."/>
            <person name="Beloqui A."/>
            <person name="Lopez-Cortez N."/>
            <person name="Guazzaroni M.E."/>
            <person name="Heipieper H.J."/>
            <person name="Klages S."/>
            <person name="Kotsyurbenko O.R."/>
            <person name="Langer I."/>
            <person name="Nechitaylo T.Y."/>
            <person name="Lunsdorf H."/>
            <person name="Fernandez M."/>
            <person name="Juarez S."/>
            <person name="Ciordia S."/>
            <person name="Singer A."/>
            <person name="Kagan O."/>
            <person name="Egorova O."/>
            <person name="Petit P.A."/>
            <person name="Stogios P."/>
            <person name="Kim Y."/>
            <person name="Tchigvintsev A."/>
            <person name="Flick R."/>
            <person name="Denaro R."/>
            <person name="Genovese M."/>
            <person name="Albar J.P."/>
            <person name="Reva O.N."/>
            <person name="Martinez-Gomariz M."/>
            <person name="Tran H."/>
            <person name="Ferrer M."/>
            <person name="Savchenko A."/>
            <person name="Yakunin A.F."/>
            <person name="Yakimov M.M."/>
            <person name="Golyshina O.V."/>
            <person name="Reinhardt R."/>
            <person name="Golyshin P.N."/>
        </authorList>
    </citation>
    <scope>NUCLEOTIDE SEQUENCE [LARGE SCALE GENOMIC DNA]</scope>
</reference>
<protein>
    <recommendedName>
        <fullName evidence="3">Cell division protein ZapE</fullName>
    </recommendedName>
    <alternativeName>
        <fullName evidence="3">Z ring-associated protein ZapE</fullName>
    </alternativeName>
</protein>
<dbReference type="HAMAP" id="MF_01919">
    <property type="entry name" value="ZapE"/>
    <property type="match status" value="1"/>
</dbReference>
<dbReference type="Pfam" id="PF03969">
    <property type="entry name" value="AFG1_ATPase"/>
    <property type="match status" value="1"/>
</dbReference>
<organism evidence="4 5">
    <name type="scientific">Oleispira antarctica RB-8</name>
    <dbReference type="NCBI Taxonomy" id="698738"/>
    <lineage>
        <taxon>Bacteria</taxon>
        <taxon>Pseudomonadati</taxon>
        <taxon>Pseudomonadota</taxon>
        <taxon>Gammaproteobacteria</taxon>
        <taxon>Oceanospirillales</taxon>
        <taxon>Oceanospirillaceae</taxon>
        <taxon>Oleispira</taxon>
    </lineage>
</organism>
<dbReference type="PANTHER" id="PTHR12169:SF6">
    <property type="entry name" value="AFG1-LIKE ATPASE"/>
    <property type="match status" value="1"/>
</dbReference>
<dbReference type="GO" id="GO:0016887">
    <property type="term" value="F:ATP hydrolysis activity"/>
    <property type="evidence" value="ECO:0007669"/>
    <property type="project" value="UniProtKB-UniRule"/>
</dbReference>
<feature type="binding site" evidence="3">
    <location>
        <begin position="69"/>
        <end position="76"/>
    </location>
    <ligand>
        <name>ATP</name>
        <dbReference type="ChEBI" id="CHEBI:30616"/>
    </ligand>
</feature>
<dbReference type="NCBIfam" id="NF040713">
    <property type="entry name" value="ZapE"/>
    <property type="match status" value="1"/>
</dbReference>
<dbReference type="KEGG" id="oai:OLEAN_C10940"/>
<comment type="function">
    <text evidence="3">Reduces the stability of FtsZ polymers in the presence of ATP.</text>
</comment>
<dbReference type="PATRIC" id="fig|698738.3.peg.1137"/>
<keyword evidence="2 3" id="KW-0067">ATP-binding</keyword>
<evidence type="ECO:0000256" key="2">
    <source>
        <dbReference type="ARBA" id="ARBA00022840"/>
    </source>
</evidence>
<comment type="similarity">
    <text evidence="3">Belongs to the AFG1 ATPase family. ZapE subfamily.</text>
</comment>
<dbReference type="Proteomes" id="UP000032749">
    <property type="component" value="Chromosome"/>
</dbReference>
<gene>
    <name evidence="3" type="primary">zapE</name>
    <name evidence="4" type="ORF">OLEAN_C10940</name>
</gene>
<dbReference type="OrthoDB" id="9774491at2"/>
<dbReference type="InterPro" id="IPR027417">
    <property type="entry name" value="P-loop_NTPase"/>
</dbReference>
<dbReference type="PANTHER" id="PTHR12169">
    <property type="entry name" value="ATPASE N2B"/>
    <property type="match status" value="1"/>
</dbReference>
<evidence type="ECO:0000313" key="5">
    <source>
        <dbReference type="Proteomes" id="UP000032749"/>
    </source>
</evidence>
<keyword evidence="3" id="KW-0378">Hydrolase</keyword>
<sequence>MSTPIELYKKDLLRDDFSYDADQEKAVKHLQRLYDDLVAGYEKSKKSSSFRKAFSKKQKVPVQGLYFWGGVGRGKTYLVDTFYDALPFERKMRTHFHRFMQRVHNDLNALEGVKNPLTSIAEQISKEAVVICFDEFFVSDIGDAMILGGLMEELFARGVTLVSTSNIVPDGLYKDGLQRDRFLPAIKLLNKYTDVVNVDSGVDYRLRTLEQAELYHCPLDGSAEASLQKSFDRLIPDAEHIELNTSVEILGRKIPAKAICDDVAWFDFVGLCDGPRSQNDYIEMGKLYHAILISNVPVMGVKNDDLARRYINLIDEFYDRGVKVIMSADAPIHEIYSGGSLEFAFQRTTSRMLEMQSHEYLAREHKAD</sequence>
<dbReference type="InterPro" id="IPR030870">
    <property type="entry name" value="ZapE"/>
</dbReference>
<keyword evidence="3" id="KW-0132">Cell division</keyword>
<dbReference type="AlphaFoldDB" id="R4YLA3"/>
<dbReference type="GO" id="GO:0051301">
    <property type="term" value="P:cell division"/>
    <property type="evidence" value="ECO:0007669"/>
    <property type="project" value="UniProtKB-UniRule"/>
</dbReference>
<keyword evidence="5" id="KW-1185">Reference proteome</keyword>
<keyword evidence="3" id="KW-0963">Cytoplasm</keyword>
<comment type="subunit">
    <text evidence="3">Interacts with FtsZ.</text>
</comment>
<dbReference type="HOGENOM" id="CLU_008681_0_4_6"/>
<keyword evidence="1 3" id="KW-0547">Nucleotide-binding</keyword>
<dbReference type="GO" id="GO:0032153">
    <property type="term" value="C:cell division site"/>
    <property type="evidence" value="ECO:0007669"/>
    <property type="project" value="TreeGrafter"/>
</dbReference>
<dbReference type="EMBL" id="FO203512">
    <property type="protein sequence ID" value="CCK75270.1"/>
    <property type="molecule type" value="Genomic_DNA"/>
</dbReference>
<evidence type="ECO:0000256" key="3">
    <source>
        <dbReference type="HAMAP-Rule" id="MF_01919"/>
    </source>
</evidence>
<dbReference type="GO" id="GO:0005737">
    <property type="term" value="C:cytoplasm"/>
    <property type="evidence" value="ECO:0007669"/>
    <property type="project" value="UniProtKB-SubCell"/>
</dbReference>
<name>R4YLA3_OLEAN</name>
<keyword evidence="3" id="KW-0131">Cell cycle</keyword>
<evidence type="ECO:0000313" key="4">
    <source>
        <dbReference type="EMBL" id="CCK75270.1"/>
    </source>
</evidence>
<dbReference type="InterPro" id="IPR005654">
    <property type="entry name" value="ATPase_AFG1-like"/>
</dbReference>
<dbReference type="STRING" id="698738.OLEAN_C10940"/>
<accession>R4YLA3</accession>
<dbReference type="GO" id="GO:0005524">
    <property type="term" value="F:ATP binding"/>
    <property type="evidence" value="ECO:0007669"/>
    <property type="project" value="UniProtKB-UniRule"/>
</dbReference>
<dbReference type="Gene3D" id="3.40.50.300">
    <property type="entry name" value="P-loop containing nucleotide triphosphate hydrolases"/>
    <property type="match status" value="1"/>
</dbReference>